<dbReference type="GO" id="GO:0008270">
    <property type="term" value="F:zinc ion binding"/>
    <property type="evidence" value="ECO:0007669"/>
    <property type="project" value="UniProtKB-KW"/>
</dbReference>
<reference evidence="7" key="2">
    <citation type="submission" date="2021-04" db="EMBL/GenBank/DDBJ databases">
        <authorList>
            <person name="Podell S."/>
        </authorList>
    </citation>
    <scope>NUCLEOTIDE SEQUENCE</scope>
    <source>
        <strain evidence="7">Hildebrandi</strain>
    </source>
</reference>
<protein>
    <submittedName>
        <fullName evidence="7">PHD-finger domain containing protein</fullName>
    </submittedName>
</protein>
<evidence type="ECO:0000256" key="4">
    <source>
        <dbReference type="SAM" id="MobiDB-lite"/>
    </source>
</evidence>
<evidence type="ECO:0000256" key="5">
    <source>
        <dbReference type="SAM" id="Phobius"/>
    </source>
</evidence>
<dbReference type="OrthoDB" id="47526at2759"/>
<keyword evidence="1" id="KW-0479">Metal-binding</keyword>
<dbReference type="Proteomes" id="UP000693970">
    <property type="component" value="Unassembled WGS sequence"/>
</dbReference>
<keyword evidence="5" id="KW-1133">Transmembrane helix</keyword>
<dbReference type="EMBL" id="JAGRRH010000021">
    <property type="protein sequence ID" value="KAG7346647.1"/>
    <property type="molecule type" value="Genomic_DNA"/>
</dbReference>
<feature type="compositionally biased region" description="Basic and acidic residues" evidence="4">
    <location>
        <begin position="156"/>
        <end position="166"/>
    </location>
</feature>
<dbReference type="Pfam" id="PF13832">
    <property type="entry name" value="zf-HC5HC2H_2"/>
    <property type="match status" value="1"/>
</dbReference>
<feature type="compositionally biased region" description="Polar residues" evidence="4">
    <location>
        <begin position="129"/>
        <end position="139"/>
    </location>
</feature>
<dbReference type="InterPro" id="IPR001965">
    <property type="entry name" value="Znf_PHD"/>
</dbReference>
<organism evidence="7 8">
    <name type="scientific">Nitzschia inconspicua</name>
    <dbReference type="NCBI Taxonomy" id="303405"/>
    <lineage>
        <taxon>Eukaryota</taxon>
        <taxon>Sar</taxon>
        <taxon>Stramenopiles</taxon>
        <taxon>Ochrophyta</taxon>
        <taxon>Bacillariophyta</taxon>
        <taxon>Bacillariophyceae</taxon>
        <taxon>Bacillariophycidae</taxon>
        <taxon>Bacillariales</taxon>
        <taxon>Bacillariaceae</taxon>
        <taxon>Nitzschia</taxon>
    </lineage>
</organism>
<evidence type="ECO:0000313" key="8">
    <source>
        <dbReference type="Proteomes" id="UP000693970"/>
    </source>
</evidence>
<keyword evidence="2" id="KW-0863">Zinc-finger</keyword>
<dbReference type="AlphaFoldDB" id="A0A9K3PGA9"/>
<proteinExistence type="predicted"/>
<keyword evidence="8" id="KW-1185">Reference proteome</keyword>
<name>A0A9K3PGA9_9STRA</name>
<feature type="domain" description="Zinc finger PHD-type" evidence="6">
    <location>
        <begin position="758"/>
        <end position="843"/>
    </location>
</feature>
<sequence length="913" mass="101114">MAQLRRSRPQLLDMVEIFLTIRAFTVGLVAFSSKVEFLDTILVQLFCNVSNIALWGSLLAAGVHRIFELRFMRNITCTDRSRPRCHMADCLRNYEKRQDFSCSCEVFRWSDISDDWSLYSLGGELTQSAERNSSASTENASRKHFTRNQKLNSPEEQVREKELQEKAEEEETSNVASMKPKLSLNGCANILATLDSRSYHRALIRDANRIAEYVLFPMSLPWTHKIAPVARNIPCDIDEMIDVITMDDGSFAPFENGSFGFGQFDTGQQRLGESAVLLANSSGMLRAAARRSTDPGVIEFSTVAIPPPGADDSMTSAEPPTVANFFQSEDKLPGKEEILLRCFETMQARKRRKVLHTRGNIKNYKISVKINGSSSRASIFEQELDMVADFNGLLSKGFLEATLPLEVEVGRKLKKAKAMQIAGAIGSYNVRQGPGLNDEDGRSSSRTNVGRTRLMWTKKDTFDQSQRASYSSLITGEQLEFGTQKRPREILLRVKINGEPFNGLDIDETENLEEDFSGCIIPFQATLHSDKLLRNLLVQCENRRTNEAGKSTIVPPRIESVPDSCGAMHTVCVLPGRIALSSVSSLLNMHATADVQTSCTVCWSTTSPGSPVMKCCNCGLLVHPTCCLDRGQMKLPTEENLETTWECSVCSSHKQSGLIVKSAANDSLDLTVLKKSKRKVKLPSRYDDSEALVDPIHGGKQNETSTVPERQCAVCSYSGGAMSLTKWGKRHEWVHEVCRIWTSECSPHNNKEILDDNECTVCGSAEHPNFSELDSADPSCNSTIPRCLVRCAAARCHVSVHPMCALVSSISVESKSKTLQDAQDGLGTDDGVKRDLSFCDQYTLTFASIKGTTDSFGKDPGIVRTAMIPVVFCGIHNPKRQPSFYGLYPGGKYLTNPEKALTIPGCREPEKKD</sequence>
<evidence type="ECO:0000313" key="7">
    <source>
        <dbReference type="EMBL" id="KAG7346647.1"/>
    </source>
</evidence>
<feature type="domain" description="Zinc finger PHD-type" evidence="6">
    <location>
        <begin position="598"/>
        <end position="651"/>
    </location>
</feature>
<evidence type="ECO:0000256" key="2">
    <source>
        <dbReference type="ARBA" id="ARBA00022771"/>
    </source>
</evidence>
<gene>
    <name evidence="7" type="ORF">IV203_005716</name>
</gene>
<accession>A0A9K3PGA9</accession>
<dbReference type="SMART" id="SM00249">
    <property type="entry name" value="PHD"/>
    <property type="match status" value="2"/>
</dbReference>
<evidence type="ECO:0000259" key="6">
    <source>
        <dbReference type="SMART" id="SM00249"/>
    </source>
</evidence>
<dbReference type="CDD" id="cd15489">
    <property type="entry name" value="PHD_SF"/>
    <property type="match status" value="1"/>
</dbReference>
<reference evidence="7" key="1">
    <citation type="journal article" date="2021" name="Sci. Rep.">
        <title>Diploid genomic architecture of Nitzschia inconspicua, an elite biomass production diatom.</title>
        <authorList>
            <person name="Oliver A."/>
            <person name="Podell S."/>
            <person name="Pinowska A."/>
            <person name="Traller J.C."/>
            <person name="Smith S.R."/>
            <person name="McClure R."/>
            <person name="Beliaev A."/>
            <person name="Bohutskyi P."/>
            <person name="Hill E.A."/>
            <person name="Rabines A."/>
            <person name="Zheng H."/>
            <person name="Allen L.Z."/>
            <person name="Kuo A."/>
            <person name="Grigoriev I.V."/>
            <person name="Allen A.E."/>
            <person name="Hazlebeck D."/>
            <person name="Allen E.E."/>
        </authorList>
    </citation>
    <scope>NUCLEOTIDE SEQUENCE</scope>
    <source>
        <strain evidence="7">Hildebrandi</strain>
    </source>
</reference>
<comment type="caution">
    <text evidence="7">The sequence shown here is derived from an EMBL/GenBank/DDBJ whole genome shotgun (WGS) entry which is preliminary data.</text>
</comment>
<keyword evidence="3" id="KW-0862">Zinc</keyword>
<feature type="transmembrane region" description="Helical" evidence="5">
    <location>
        <begin position="43"/>
        <end position="63"/>
    </location>
</feature>
<keyword evidence="5" id="KW-0472">Membrane</keyword>
<feature type="region of interest" description="Disordered" evidence="4">
    <location>
        <begin position="129"/>
        <end position="176"/>
    </location>
</feature>
<keyword evidence="5" id="KW-0812">Transmembrane</keyword>
<evidence type="ECO:0000256" key="1">
    <source>
        <dbReference type="ARBA" id="ARBA00022723"/>
    </source>
</evidence>
<evidence type="ECO:0000256" key="3">
    <source>
        <dbReference type="ARBA" id="ARBA00022833"/>
    </source>
</evidence>